<keyword evidence="4 8" id="KW-0812">Transmembrane</keyword>
<evidence type="ECO:0000313" key="11">
    <source>
        <dbReference type="EMBL" id="MCQ0971277.1"/>
    </source>
</evidence>
<keyword evidence="7 8" id="KW-0924">Ammonia transport</keyword>
<dbReference type="PROSITE" id="PS01219">
    <property type="entry name" value="AMMONIUM_TRANSP"/>
    <property type="match status" value="1"/>
</dbReference>
<evidence type="ECO:0000256" key="1">
    <source>
        <dbReference type="ARBA" id="ARBA00004141"/>
    </source>
</evidence>
<dbReference type="PANTHER" id="PTHR11730">
    <property type="entry name" value="AMMONIUM TRANSPORTER"/>
    <property type="match status" value="1"/>
</dbReference>
<dbReference type="Gene3D" id="1.10.3430.10">
    <property type="entry name" value="Ammonium transporter AmtB like domains"/>
    <property type="match status" value="1"/>
</dbReference>
<name>A0ABT1MSJ2_9RHOB</name>
<gene>
    <name evidence="11" type="ORF">MLD63_12675</name>
</gene>
<dbReference type="InterPro" id="IPR029020">
    <property type="entry name" value="Ammonium/urea_transptr"/>
</dbReference>
<comment type="subcellular location">
    <subcellularLocation>
        <location evidence="8">Cell membrane</location>
        <topology evidence="8">Multi-pass membrane protein</topology>
    </subcellularLocation>
    <subcellularLocation>
        <location evidence="1">Membrane</location>
        <topology evidence="1">Multi-pass membrane protein</topology>
    </subcellularLocation>
</comment>
<dbReference type="InterPro" id="IPR019879">
    <property type="entry name" value="Ammonium_transptr_marine"/>
</dbReference>
<evidence type="ECO:0000256" key="3">
    <source>
        <dbReference type="ARBA" id="ARBA00022448"/>
    </source>
</evidence>
<proteinExistence type="inferred from homology"/>
<dbReference type="Proteomes" id="UP001203945">
    <property type="component" value="Unassembled WGS sequence"/>
</dbReference>
<feature type="transmembrane region" description="Helical" evidence="8">
    <location>
        <begin position="303"/>
        <end position="321"/>
    </location>
</feature>
<evidence type="ECO:0000256" key="8">
    <source>
        <dbReference type="RuleBase" id="RU362002"/>
    </source>
</evidence>
<dbReference type="InterPro" id="IPR018047">
    <property type="entry name" value="Ammonium_transpt_CS"/>
</dbReference>
<feature type="signal peptide" evidence="9">
    <location>
        <begin position="1"/>
        <end position="21"/>
    </location>
</feature>
<dbReference type="InterPro" id="IPR001905">
    <property type="entry name" value="Ammonium_transpt"/>
</dbReference>
<evidence type="ECO:0000256" key="7">
    <source>
        <dbReference type="ARBA" id="ARBA00023177"/>
    </source>
</evidence>
<feature type="transmembrane region" description="Helical" evidence="8">
    <location>
        <begin position="384"/>
        <end position="409"/>
    </location>
</feature>
<feature type="transmembrane region" description="Helical" evidence="8">
    <location>
        <begin position="240"/>
        <end position="257"/>
    </location>
</feature>
<evidence type="ECO:0000256" key="9">
    <source>
        <dbReference type="SAM" id="SignalP"/>
    </source>
</evidence>
<dbReference type="EMBL" id="JAKZEU010000004">
    <property type="protein sequence ID" value="MCQ0971277.1"/>
    <property type="molecule type" value="Genomic_DNA"/>
</dbReference>
<evidence type="ECO:0000256" key="2">
    <source>
        <dbReference type="ARBA" id="ARBA00005887"/>
    </source>
</evidence>
<evidence type="ECO:0000259" key="10">
    <source>
        <dbReference type="Pfam" id="PF00909"/>
    </source>
</evidence>
<protein>
    <recommendedName>
        <fullName evidence="8">Ammonium transporter</fullName>
    </recommendedName>
</protein>
<dbReference type="SUPFAM" id="SSF111352">
    <property type="entry name" value="Ammonium transporter"/>
    <property type="match status" value="1"/>
</dbReference>
<evidence type="ECO:0000256" key="5">
    <source>
        <dbReference type="ARBA" id="ARBA00022989"/>
    </source>
</evidence>
<comment type="caution">
    <text evidence="11">The sequence shown here is derived from an EMBL/GenBank/DDBJ whole genome shotgun (WGS) entry which is preliminary data.</text>
</comment>
<keyword evidence="5 8" id="KW-1133">Transmembrane helix</keyword>
<accession>A0ABT1MSJ2</accession>
<organism evidence="11 12">
    <name type="scientific">Paracoccus albicereus</name>
    <dbReference type="NCBI Taxonomy" id="2922394"/>
    <lineage>
        <taxon>Bacteria</taxon>
        <taxon>Pseudomonadati</taxon>
        <taxon>Pseudomonadota</taxon>
        <taxon>Alphaproteobacteria</taxon>
        <taxon>Rhodobacterales</taxon>
        <taxon>Paracoccaceae</taxon>
        <taxon>Paracoccus</taxon>
    </lineage>
</organism>
<keyword evidence="3 8" id="KW-0813">Transport</keyword>
<evidence type="ECO:0000256" key="4">
    <source>
        <dbReference type="ARBA" id="ARBA00022692"/>
    </source>
</evidence>
<dbReference type="PANTHER" id="PTHR11730:SF62">
    <property type="entry name" value="AMMONIUM TRANSPORTER SLL1017-RELATED"/>
    <property type="match status" value="1"/>
</dbReference>
<feature type="transmembrane region" description="Helical" evidence="8">
    <location>
        <begin position="277"/>
        <end position="296"/>
    </location>
</feature>
<feature type="transmembrane region" description="Helical" evidence="8">
    <location>
        <begin position="77"/>
        <end position="94"/>
    </location>
</feature>
<feature type="transmembrane region" description="Helical" evidence="8">
    <location>
        <begin position="358"/>
        <end position="378"/>
    </location>
</feature>
<dbReference type="NCBIfam" id="TIGR03644">
    <property type="entry name" value="marine_trans_1"/>
    <property type="match status" value="1"/>
</dbReference>
<dbReference type="RefSeq" id="WP_255330281.1">
    <property type="nucleotide sequence ID" value="NZ_JAKZEU010000004.1"/>
</dbReference>
<dbReference type="NCBIfam" id="TIGR00836">
    <property type="entry name" value="amt"/>
    <property type="match status" value="1"/>
</dbReference>
<sequence length="443" mass="46387">MKKTLPLIASLVSLAALPAMAQDAAPAEAADAVSADVVYIFNTLLFLIGGFLVMWMAAGFAMLEAGLVRSKNVTTQLFKNVSLFAIAGIMYWIVGYNLMYPGDGWTVPGVIGQLFSPKAMDPVGAGDVTAGYSAGSDFFFQLMFCATTASIVSGTLAERIKLWPFMIFTVILTGFIYPIEASWQWGGGFLSEMGFSDFAGSTLVHATGGFAALAGAIVLGARYGKYRPDGRQHPMPGSNLALATLGTFILWLGWFGFNGASQLALGSVNDAADVSRIFVNTNMAASAGAVAAIITSQLMFGKIDLTMVLNGALAGLVSITAEPLTPSVFAAILIGGVGGAIAVVVVPMLDKMKIDDVVGAIPVHLVAGIWGTIIVPATNPDTSFITQIIGVAAIGAFTFVVSMVIWMVLKATMGIRVDQETEINGLDVSELGMEAYPDFVQAK</sequence>
<feature type="transmembrane region" description="Helical" evidence="8">
    <location>
        <begin position="199"/>
        <end position="219"/>
    </location>
</feature>
<feature type="transmembrane region" description="Helical" evidence="8">
    <location>
        <begin position="327"/>
        <end position="346"/>
    </location>
</feature>
<feature type="domain" description="Ammonium transporter AmtB-like" evidence="10">
    <location>
        <begin position="46"/>
        <end position="436"/>
    </location>
</feature>
<feature type="transmembrane region" description="Helical" evidence="8">
    <location>
        <begin position="138"/>
        <end position="157"/>
    </location>
</feature>
<keyword evidence="9" id="KW-0732">Signal</keyword>
<evidence type="ECO:0000313" key="12">
    <source>
        <dbReference type="Proteomes" id="UP001203945"/>
    </source>
</evidence>
<keyword evidence="12" id="KW-1185">Reference proteome</keyword>
<reference evidence="11 12" key="1">
    <citation type="submission" date="2022-03" db="EMBL/GenBank/DDBJ databases">
        <authorList>
            <person name="He Y."/>
        </authorList>
    </citation>
    <scope>NUCLEOTIDE SEQUENCE [LARGE SCALE GENOMIC DNA]</scope>
    <source>
        <strain evidence="11 12">TK19116</strain>
    </source>
</reference>
<evidence type="ECO:0000256" key="6">
    <source>
        <dbReference type="ARBA" id="ARBA00023136"/>
    </source>
</evidence>
<feature type="transmembrane region" description="Helical" evidence="8">
    <location>
        <begin position="162"/>
        <end position="179"/>
    </location>
</feature>
<keyword evidence="6 8" id="KW-0472">Membrane</keyword>
<feature type="chain" id="PRO_5047332605" description="Ammonium transporter" evidence="9">
    <location>
        <begin position="22"/>
        <end position="443"/>
    </location>
</feature>
<feature type="transmembrane region" description="Helical" evidence="8">
    <location>
        <begin position="39"/>
        <end position="65"/>
    </location>
</feature>
<comment type="similarity">
    <text evidence="2 8">Belongs to the ammonia transporter channel (TC 1.A.11.2) family.</text>
</comment>
<dbReference type="Pfam" id="PF00909">
    <property type="entry name" value="Ammonium_transp"/>
    <property type="match status" value="1"/>
</dbReference>
<dbReference type="InterPro" id="IPR024041">
    <property type="entry name" value="NH4_transpt_AmtB-like_dom"/>
</dbReference>